<dbReference type="EMBL" id="CVRI01000020">
    <property type="protein sequence ID" value="CRK91382.1"/>
    <property type="molecule type" value="Genomic_DNA"/>
</dbReference>
<evidence type="ECO:0000313" key="2">
    <source>
        <dbReference type="Proteomes" id="UP000183832"/>
    </source>
</evidence>
<dbReference type="AlphaFoldDB" id="A0A1J1HXX9"/>
<protein>
    <submittedName>
        <fullName evidence="1">CLUMA_CG005055, isoform A</fullName>
    </submittedName>
</protein>
<sequence>MQYYVHYKLNRYKNQDEYLLPWSTLPKLKCPRSETWLKYLQHEMFNVASEFLMSSSSHQLNEGLQCNTKNNASKIEV</sequence>
<reference evidence="1 2" key="1">
    <citation type="submission" date="2015-04" db="EMBL/GenBank/DDBJ databases">
        <authorList>
            <person name="Syromyatnikov M.Y."/>
            <person name="Popov V.N."/>
        </authorList>
    </citation>
    <scope>NUCLEOTIDE SEQUENCE [LARGE SCALE GENOMIC DNA]</scope>
</reference>
<evidence type="ECO:0000313" key="1">
    <source>
        <dbReference type="EMBL" id="CRK91382.1"/>
    </source>
</evidence>
<dbReference type="Proteomes" id="UP000183832">
    <property type="component" value="Unassembled WGS sequence"/>
</dbReference>
<accession>A0A1J1HXX9</accession>
<gene>
    <name evidence="1" type="ORF">CLUMA_CG005055</name>
</gene>
<name>A0A1J1HXX9_9DIPT</name>
<keyword evidence="2" id="KW-1185">Reference proteome</keyword>
<organism evidence="1 2">
    <name type="scientific">Clunio marinus</name>
    <dbReference type="NCBI Taxonomy" id="568069"/>
    <lineage>
        <taxon>Eukaryota</taxon>
        <taxon>Metazoa</taxon>
        <taxon>Ecdysozoa</taxon>
        <taxon>Arthropoda</taxon>
        <taxon>Hexapoda</taxon>
        <taxon>Insecta</taxon>
        <taxon>Pterygota</taxon>
        <taxon>Neoptera</taxon>
        <taxon>Endopterygota</taxon>
        <taxon>Diptera</taxon>
        <taxon>Nematocera</taxon>
        <taxon>Chironomoidea</taxon>
        <taxon>Chironomidae</taxon>
        <taxon>Clunio</taxon>
    </lineage>
</organism>
<proteinExistence type="predicted"/>